<feature type="transmembrane region" description="Helical" evidence="12">
    <location>
        <begin position="281"/>
        <end position="301"/>
    </location>
</feature>
<feature type="transmembrane region" description="Helical" evidence="12">
    <location>
        <begin position="704"/>
        <end position="723"/>
    </location>
</feature>
<organism evidence="13 14">
    <name type="scientific">Cinara cedri</name>
    <dbReference type="NCBI Taxonomy" id="506608"/>
    <lineage>
        <taxon>Eukaryota</taxon>
        <taxon>Metazoa</taxon>
        <taxon>Ecdysozoa</taxon>
        <taxon>Arthropoda</taxon>
        <taxon>Hexapoda</taxon>
        <taxon>Insecta</taxon>
        <taxon>Pterygota</taxon>
        <taxon>Neoptera</taxon>
        <taxon>Paraneoptera</taxon>
        <taxon>Hemiptera</taxon>
        <taxon>Sternorrhyncha</taxon>
        <taxon>Aphidomorpha</taxon>
        <taxon>Aphidoidea</taxon>
        <taxon>Aphididae</taxon>
        <taxon>Lachninae</taxon>
        <taxon>Cinara</taxon>
    </lineage>
</organism>
<feature type="binding site" evidence="8">
    <location>
        <position position="596"/>
    </location>
    <ligand>
        <name>Na(+)</name>
        <dbReference type="ChEBI" id="CHEBI:29101"/>
        <label>1</label>
    </ligand>
</feature>
<reference evidence="13 14" key="1">
    <citation type="submission" date="2019-08" db="EMBL/GenBank/DDBJ databases">
        <authorList>
            <person name="Alioto T."/>
            <person name="Alioto T."/>
            <person name="Gomez Garrido J."/>
        </authorList>
    </citation>
    <scope>NUCLEOTIDE SEQUENCE [LARGE SCALE GENOMIC DNA]</scope>
</reference>
<dbReference type="PANTHER" id="PTHR11616:SF303">
    <property type="entry name" value="SODIUM- AND CHLORIDE-DEPENDENT GABA TRANSPORTER INE"/>
    <property type="match status" value="1"/>
</dbReference>
<keyword evidence="8" id="KW-0915">Sodium</keyword>
<keyword evidence="6 12" id="KW-1133">Transmembrane helix</keyword>
<dbReference type="PROSITE" id="PS50267">
    <property type="entry name" value="NA_NEUROTRAN_SYMP_3"/>
    <property type="match status" value="1"/>
</dbReference>
<name>A0A5E4MQ09_9HEMI</name>
<keyword evidence="7 12" id="KW-0472">Membrane</keyword>
<feature type="transmembrane region" description="Helical" evidence="12">
    <location>
        <begin position="329"/>
        <end position="354"/>
    </location>
</feature>
<accession>A0A5E4MQ09</accession>
<feature type="binding site" evidence="8">
    <location>
        <position position="499"/>
    </location>
    <ligand>
        <name>Na(+)</name>
        <dbReference type="ChEBI" id="CHEBI:29101"/>
        <label>1</label>
    </ligand>
</feature>
<dbReference type="GO" id="GO:0005886">
    <property type="term" value="C:plasma membrane"/>
    <property type="evidence" value="ECO:0007669"/>
    <property type="project" value="TreeGrafter"/>
</dbReference>
<evidence type="ECO:0000256" key="2">
    <source>
        <dbReference type="ARBA" id="ARBA00006459"/>
    </source>
</evidence>
<protein>
    <recommendedName>
        <fullName evidence="10">Transporter</fullName>
    </recommendedName>
</protein>
<feature type="disulfide bond" evidence="9">
    <location>
        <begin position="366"/>
        <end position="375"/>
    </location>
</feature>
<dbReference type="GO" id="GO:0089718">
    <property type="term" value="P:amino acid import across plasma membrane"/>
    <property type="evidence" value="ECO:0007669"/>
    <property type="project" value="TreeGrafter"/>
</dbReference>
<dbReference type="InterPro" id="IPR000175">
    <property type="entry name" value="Na/ntran_symport"/>
</dbReference>
<evidence type="ECO:0000256" key="9">
    <source>
        <dbReference type="PIRSR" id="PIRSR600175-2"/>
    </source>
</evidence>
<dbReference type="OrthoDB" id="6581954at2759"/>
<dbReference type="SUPFAM" id="SSF161070">
    <property type="entry name" value="SNF-like"/>
    <property type="match status" value="1"/>
</dbReference>
<evidence type="ECO:0000256" key="8">
    <source>
        <dbReference type="PIRSR" id="PIRSR600175-1"/>
    </source>
</evidence>
<dbReference type="PANTHER" id="PTHR11616">
    <property type="entry name" value="SODIUM/CHLORIDE DEPENDENT TRANSPORTER"/>
    <property type="match status" value="1"/>
</dbReference>
<dbReference type="PRINTS" id="PR00176">
    <property type="entry name" value="NANEUSMPORT"/>
</dbReference>
<feature type="binding site" evidence="8">
    <location>
        <position position="267"/>
    </location>
    <ligand>
        <name>Na(+)</name>
        <dbReference type="ChEBI" id="CHEBI:29101"/>
        <label>1</label>
    </ligand>
</feature>
<feature type="transmembrane region" description="Helical" evidence="12">
    <location>
        <begin position="488"/>
        <end position="508"/>
    </location>
</feature>
<feature type="transmembrane region" description="Helical" evidence="12">
    <location>
        <begin position="666"/>
        <end position="683"/>
    </location>
</feature>
<feature type="binding site" evidence="8">
    <location>
        <position position="260"/>
    </location>
    <ligand>
        <name>Na(+)</name>
        <dbReference type="ChEBI" id="CHEBI:29101"/>
        <label>1</label>
    </ligand>
</feature>
<feature type="transmembrane region" description="Helical" evidence="12">
    <location>
        <begin position="413"/>
        <end position="430"/>
    </location>
</feature>
<evidence type="ECO:0000256" key="11">
    <source>
        <dbReference type="SAM" id="MobiDB-lite"/>
    </source>
</evidence>
<dbReference type="Pfam" id="PF00209">
    <property type="entry name" value="SNF"/>
    <property type="match status" value="1"/>
</dbReference>
<gene>
    <name evidence="13" type="ORF">CINCED_3A009120</name>
</gene>
<comment type="similarity">
    <text evidence="2 10">Belongs to the sodium:neurotransmitter symporter (SNF) (TC 2.A.22) family.</text>
</comment>
<keyword evidence="5 10" id="KW-0769">Symport</keyword>
<feature type="transmembrane region" description="Helical" evidence="12">
    <location>
        <begin position="743"/>
        <end position="765"/>
    </location>
</feature>
<keyword evidence="4 10" id="KW-0812">Transmembrane</keyword>
<evidence type="ECO:0000313" key="14">
    <source>
        <dbReference type="Proteomes" id="UP000325440"/>
    </source>
</evidence>
<evidence type="ECO:0000256" key="12">
    <source>
        <dbReference type="SAM" id="Phobius"/>
    </source>
</evidence>
<evidence type="ECO:0000256" key="6">
    <source>
        <dbReference type="ARBA" id="ARBA00022989"/>
    </source>
</evidence>
<keyword evidence="8" id="KW-0479">Metal-binding</keyword>
<feature type="transmembrane region" description="Helical" evidence="12">
    <location>
        <begin position="252"/>
        <end position="269"/>
    </location>
</feature>
<proteinExistence type="inferred from homology"/>
<dbReference type="GO" id="GO:0046872">
    <property type="term" value="F:metal ion binding"/>
    <property type="evidence" value="ECO:0007669"/>
    <property type="project" value="UniProtKB-KW"/>
</dbReference>
<sequence>MSAAATGPGRNINNNVIETADRKWSPEVHTKIFIPPINIVPSPKTTRLSSKAETRRPVAEVPSARRTNMIAVGSGGSSDSSDGGSRGSGRGRRHPVSRNASYRQPPVTPMSARALSPSLRSVVPPGSPPGSAARMAGSSSLNSTGGGGLLATVNHKHQPTQDASSPLRSWSDAVSVRSLASIGMGSTDGRKLTIAKVPTSPAELLNLASPKTFIEKDDDGDFTECSSCSRSIAESLSNFRSRTRTQYWRSKLQFILACLGCTVGLGNMWRFPYHCHKSGGGIFLIPYFLVMIFCGIPLLYLELAIGQFTKRGPVCAISKFCPILKGAGLASVVTSFFVSVYYNVIIAYTLYYFFSGIQDQPPWVHCNNRWNTDSCWTAADNTTRPPDSRSPAEEFYNLKVLQITNDPEKLGRIRWELITCMFIIWTVVYFKLWKSTESSGRALHLTAILPFVMLAVLLVQSLMLDGANVGLDYFLFKLRWELLLDSKVWVSAVGQNLSSIGIAFGLVISFASYNRYNNNILIDTVTISAINGLSSFSVGLFTFATLGSMAKEYGKSVEDVIPDGPGIVFILFTKVLSGMPYSTYFSMLFFFMMFCLALNSEFAIVEVVVTSIQDGFPCAVKKYLVCHELLVMVVCVASFVLGIPLVTQGGIYLFQIIDYYTSTWSVIYIAFFEVIAVSWMYGANKMTQEIHRITGTKPMWFFKFSWYFTTPLLLMFVWIFSLTDYEPPTYMHGTRSFPVWTHIVGWCMVMISLACIPVVSVYTFLHSEGMTFYQKLNKSIKPRSNEFGELPVGSKDNLKEMDTLIECKMTQIPPIVVFPETETVQNTVIMNGH</sequence>
<evidence type="ECO:0000313" key="13">
    <source>
        <dbReference type="EMBL" id="VVC33584.1"/>
    </source>
</evidence>
<feature type="transmembrane region" description="Helical" evidence="12">
    <location>
        <begin position="629"/>
        <end position="654"/>
    </location>
</feature>
<evidence type="ECO:0000256" key="4">
    <source>
        <dbReference type="ARBA" id="ARBA00022692"/>
    </source>
</evidence>
<dbReference type="EMBL" id="CABPRJ010000971">
    <property type="protein sequence ID" value="VVC33584.1"/>
    <property type="molecule type" value="Genomic_DNA"/>
</dbReference>
<evidence type="ECO:0000256" key="10">
    <source>
        <dbReference type="RuleBase" id="RU003732"/>
    </source>
</evidence>
<dbReference type="AlphaFoldDB" id="A0A5E4MQ09"/>
<keyword evidence="3 10" id="KW-0813">Transport</keyword>
<keyword evidence="14" id="KW-1185">Reference proteome</keyword>
<dbReference type="GO" id="GO:0005283">
    <property type="term" value="F:amino acid:sodium symporter activity"/>
    <property type="evidence" value="ECO:0007669"/>
    <property type="project" value="TreeGrafter"/>
</dbReference>
<evidence type="ECO:0000256" key="3">
    <source>
        <dbReference type="ARBA" id="ARBA00022448"/>
    </source>
</evidence>
<keyword evidence="9" id="KW-1015">Disulfide bond</keyword>
<dbReference type="Proteomes" id="UP000325440">
    <property type="component" value="Unassembled WGS sequence"/>
</dbReference>
<feature type="binding site" evidence="8">
    <location>
        <position position="531"/>
    </location>
    <ligand>
        <name>Na(+)</name>
        <dbReference type="ChEBI" id="CHEBI:29101"/>
        <label>1</label>
    </ligand>
</feature>
<dbReference type="PROSITE" id="PS00610">
    <property type="entry name" value="NA_NEUROTRAN_SYMP_1"/>
    <property type="match status" value="1"/>
</dbReference>
<evidence type="ECO:0000256" key="1">
    <source>
        <dbReference type="ARBA" id="ARBA00004141"/>
    </source>
</evidence>
<comment type="subcellular location">
    <subcellularLocation>
        <location evidence="1">Membrane</location>
        <topology evidence="1">Multi-pass membrane protein</topology>
    </subcellularLocation>
</comment>
<feature type="transmembrane region" description="Helical" evidence="12">
    <location>
        <begin position="442"/>
        <end position="463"/>
    </location>
</feature>
<dbReference type="InterPro" id="IPR037272">
    <property type="entry name" value="SNS_sf"/>
</dbReference>
<feature type="transmembrane region" description="Helical" evidence="12">
    <location>
        <begin position="584"/>
        <end position="609"/>
    </location>
</feature>
<feature type="transmembrane region" description="Helical" evidence="12">
    <location>
        <begin position="520"/>
        <end position="544"/>
    </location>
</feature>
<evidence type="ECO:0000256" key="5">
    <source>
        <dbReference type="ARBA" id="ARBA00022847"/>
    </source>
</evidence>
<feature type="binding site" evidence="8">
    <location>
        <position position="600"/>
    </location>
    <ligand>
        <name>Na(+)</name>
        <dbReference type="ChEBI" id="CHEBI:29101"/>
        <label>1</label>
    </ligand>
</feature>
<feature type="region of interest" description="Disordered" evidence="11">
    <location>
        <begin position="38"/>
        <end position="169"/>
    </location>
</feature>
<evidence type="ECO:0000256" key="7">
    <source>
        <dbReference type="ARBA" id="ARBA00023136"/>
    </source>
</evidence>
<feature type="compositionally biased region" description="Low complexity" evidence="11">
    <location>
        <begin position="115"/>
        <end position="143"/>
    </location>
</feature>
<feature type="binding site" evidence="8">
    <location>
        <position position="263"/>
    </location>
    <ligand>
        <name>Na(+)</name>
        <dbReference type="ChEBI" id="CHEBI:29101"/>
        <label>1</label>
    </ligand>
</feature>